<dbReference type="OrthoDB" id="3694869at2"/>
<comment type="caution">
    <text evidence="1">The sequence shown here is derived from an EMBL/GenBank/DDBJ whole genome shotgun (WGS) entry which is preliminary data.</text>
</comment>
<dbReference type="EMBL" id="VOBR01000003">
    <property type="protein sequence ID" value="TWP53554.1"/>
    <property type="molecule type" value="Genomic_DNA"/>
</dbReference>
<organism evidence="1 2">
    <name type="scientific">Lentzea tibetensis</name>
    <dbReference type="NCBI Taxonomy" id="2591470"/>
    <lineage>
        <taxon>Bacteria</taxon>
        <taxon>Bacillati</taxon>
        <taxon>Actinomycetota</taxon>
        <taxon>Actinomycetes</taxon>
        <taxon>Pseudonocardiales</taxon>
        <taxon>Pseudonocardiaceae</taxon>
        <taxon>Lentzea</taxon>
    </lineage>
</organism>
<reference evidence="1 2" key="1">
    <citation type="submission" date="2019-07" db="EMBL/GenBank/DDBJ databases">
        <title>Lentzea xizangensis sp. nov., isolated from Qinghai-Tibetan Plateau Soils.</title>
        <authorList>
            <person name="Huang J."/>
        </authorList>
    </citation>
    <scope>NUCLEOTIDE SEQUENCE [LARGE SCALE GENOMIC DNA]</scope>
    <source>
        <strain evidence="1 2">FXJ1.1311</strain>
    </source>
</reference>
<proteinExistence type="predicted"/>
<evidence type="ECO:0000313" key="1">
    <source>
        <dbReference type="EMBL" id="TWP53554.1"/>
    </source>
</evidence>
<evidence type="ECO:0000313" key="2">
    <source>
        <dbReference type="Proteomes" id="UP000316639"/>
    </source>
</evidence>
<protein>
    <submittedName>
        <fullName evidence="1">Uncharacterized protein</fullName>
    </submittedName>
</protein>
<sequence length="96" mass="11137">MPHHNPEGHADVVARRVRTLTIKLGHPSAQCLTAEQYERMTLEVRTLYWLTRGVADESHEQVLSLIRRIELLDPARDPDIHIPRQITPVWTVVKTR</sequence>
<name>A0A563F2H4_9PSEU</name>
<dbReference type="Proteomes" id="UP000316639">
    <property type="component" value="Unassembled WGS sequence"/>
</dbReference>
<dbReference type="AlphaFoldDB" id="A0A563F2H4"/>
<gene>
    <name evidence="1" type="ORF">FKR81_06280</name>
</gene>
<accession>A0A563F2H4</accession>
<dbReference type="RefSeq" id="WP_146349965.1">
    <property type="nucleotide sequence ID" value="NZ_VOBR01000003.1"/>
</dbReference>
<keyword evidence="2" id="KW-1185">Reference proteome</keyword>